<sequence>MNPSLTRLLESRMPRDQVNAYLDPGLVTRVGIPHRSGKLVFHAFNEGYPVMVSANAFWDPAARQFAFPSATDLSELDYALDSAGYSAISLWQKKGTQSGIAGVYPWSLEQYLAFAISTRASWYAQPDLCCEPEICSNDEEIDYRIDATATLLEGCLRIAYEYQNQLVQQGWSESSVRNEVRLPVPVLQGWRISHYARSLELMRAVWERWQPWAAPPALIGLGSVCRRSLGHPDHGLFAILASLEGELPETSRLHLFGIKGTAIDQLKMFDWIASTDSMSFDLGARRKAFEAGISNTIDHRKREMSKWMETARRRAMPATGDQFRLKLH</sequence>
<dbReference type="InterPro" id="IPR055645">
    <property type="entry name" value="DpdA"/>
</dbReference>
<evidence type="ECO:0000259" key="1">
    <source>
        <dbReference type="Pfam" id="PF23859"/>
    </source>
</evidence>
<feature type="domain" description="DeoxyPurine in DNA protein A" evidence="1">
    <location>
        <begin position="76"/>
        <end position="295"/>
    </location>
</feature>
<evidence type="ECO:0000313" key="2">
    <source>
        <dbReference type="EMBL" id="ANJ76488.1"/>
    </source>
</evidence>
<dbReference type="AlphaFoldDB" id="A0A192A821"/>
<geneLocation type="plasmid" evidence="3">
    <name>pri-1</name>
</geneLocation>
<keyword evidence="3" id="KW-1185">Reference proteome</keyword>
<dbReference type="OrthoDB" id="9075047at2"/>
<dbReference type="EMBL" id="CP016024">
    <property type="protein sequence ID" value="ANJ76488.1"/>
    <property type="molecule type" value="Genomic_DNA"/>
</dbReference>
<dbReference type="Pfam" id="PF23859">
    <property type="entry name" value="DpdA"/>
    <property type="match status" value="1"/>
</dbReference>
<protein>
    <recommendedName>
        <fullName evidence="1">DeoxyPurine in DNA protein A domain-containing protein</fullName>
    </recommendedName>
</protein>
<organism evidence="2 3">
    <name type="scientific">Ralstonia insidiosa</name>
    <dbReference type="NCBI Taxonomy" id="190721"/>
    <lineage>
        <taxon>Bacteria</taxon>
        <taxon>Pseudomonadati</taxon>
        <taxon>Pseudomonadota</taxon>
        <taxon>Betaproteobacteria</taxon>
        <taxon>Burkholderiales</taxon>
        <taxon>Burkholderiaceae</taxon>
        <taxon>Ralstonia</taxon>
    </lineage>
</organism>
<dbReference type="RefSeq" id="WP_048932974.1">
    <property type="nucleotide sequence ID" value="NZ_CP016024.1"/>
</dbReference>
<proteinExistence type="predicted"/>
<accession>A0A192A821</accession>
<keyword evidence="2" id="KW-0614">Plasmid</keyword>
<gene>
    <name evidence="2" type="ORF">A9Y76_28275</name>
</gene>
<evidence type="ECO:0000313" key="3">
    <source>
        <dbReference type="Proteomes" id="UP000078572"/>
    </source>
</evidence>
<dbReference type="Gene3D" id="3.20.20.105">
    <property type="entry name" value="Queuine tRNA-ribosyltransferase-like"/>
    <property type="match status" value="1"/>
</dbReference>
<name>A0A192A821_9RALS</name>
<reference evidence="3" key="1">
    <citation type="submission" date="2016-06" db="EMBL/GenBank/DDBJ databases">
        <authorList>
            <person name="Xu Y."/>
            <person name="Nagy A."/>
            <person name="Yan X."/>
            <person name="Kim S.W."/>
            <person name="Haley B."/>
            <person name="Liu N.T."/>
            <person name="Nou X."/>
        </authorList>
    </citation>
    <scope>NUCLEOTIDE SEQUENCE [LARGE SCALE GENOMIC DNA]</scope>
    <source>
        <strain evidence="3">ATCC 49129</strain>
        <plasmid evidence="3">pri-1</plasmid>
    </source>
</reference>
<dbReference type="Proteomes" id="UP000078572">
    <property type="component" value="Plasmid pRI-1"/>
</dbReference>
<dbReference type="InterPro" id="IPR036511">
    <property type="entry name" value="TGT-like_sf"/>
</dbReference>
<dbReference type="GeneID" id="61529929"/>
<dbReference type="GO" id="GO:0006400">
    <property type="term" value="P:tRNA modification"/>
    <property type="evidence" value="ECO:0007669"/>
    <property type="project" value="InterPro"/>
</dbReference>